<evidence type="ECO:0000313" key="3">
    <source>
        <dbReference type="Proteomes" id="UP001327560"/>
    </source>
</evidence>
<name>A0AAQ3K583_9LILI</name>
<accession>A0AAQ3K583</accession>
<dbReference type="AlphaFoldDB" id="A0AAQ3K583"/>
<evidence type="ECO:0000256" key="1">
    <source>
        <dbReference type="SAM" id="MobiDB-lite"/>
    </source>
</evidence>
<feature type="region of interest" description="Disordered" evidence="1">
    <location>
        <begin position="1"/>
        <end position="30"/>
    </location>
</feature>
<proteinExistence type="predicted"/>
<protein>
    <submittedName>
        <fullName evidence="2">Transcription repressor MYB5-like</fullName>
    </submittedName>
</protein>
<sequence>MSQLCMRISLKEKPEANKPPSADSSSDYEAVTRAAEQPTFLIKTKVVRCSKRSKLTHNENTPSSVSVLQVVDPTCCFFEDFDMEELISGFPVDDAFLQLCVDDGHSVPGGSFKERERDFTHEAVQR</sequence>
<organism evidence="2 3">
    <name type="scientific">Canna indica</name>
    <name type="common">Indian-shot</name>
    <dbReference type="NCBI Taxonomy" id="4628"/>
    <lineage>
        <taxon>Eukaryota</taxon>
        <taxon>Viridiplantae</taxon>
        <taxon>Streptophyta</taxon>
        <taxon>Embryophyta</taxon>
        <taxon>Tracheophyta</taxon>
        <taxon>Spermatophyta</taxon>
        <taxon>Magnoliopsida</taxon>
        <taxon>Liliopsida</taxon>
        <taxon>Zingiberales</taxon>
        <taxon>Cannaceae</taxon>
        <taxon>Canna</taxon>
    </lineage>
</organism>
<reference evidence="2 3" key="1">
    <citation type="submission" date="2023-10" db="EMBL/GenBank/DDBJ databases">
        <title>Chromosome-scale genome assembly provides insights into flower coloration mechanisms of Canna indica.</title>
        <authorList>
            <person name="Li C."/>
        </authorList>
    </citation>
    <scope>NUCLEOTIDE SEQUENCE [LARGE SCALE GENOMIC DNA]</scope>
    <source>
        <tissue evidence="2">Flower</tissue>
    </source>
</reference>
<evidence type="ECO:0000313" key="2">
    <source>
        <dbReference type="EMBL" id="WOL02082.1"/>
    </source>
</evidence>
<keyword evidence="3" id="KW-1185">Reference proteome</keyword>
<gene>
    <name evidence="2" type="ORF">Cni_G10801</name>
</gene>
<dbReference type="EMBL" id="CP136892">
    <property type="protein sequence ID" value="WOL02082.1"/>
    <property type="molecule type" value="Genomic_DNA"/>
</dbReference>
<dbReference type="Proteomes" id="UP001327560">
    <property type="component" value="Chromosome 3"/>
</dbReference>